<reference evidence="2" key="1">
    <citation type="submission" date="2020-05" db="EMBL/GenBank/DDBJ databases">
        <authorList>
            <person name="Chiriac C."/>
            <person name="Salcher M."/>
            <person name="Ghai R."/>
            <person name="Kavagutti S V."/>
        </authorList>
    </citation>
    <scope>NUCLEOTIDE SEQUENCE</scope>
</reference>
<organism evidence="2">
    <name type="scientific">freshwater metagenome</name>
    <dbReference type="NCBI Taxonomy" id="449393"/>
    <lineage>
        <taxon>unclassified sequences</taxon>
        <taxon>metagenomes</taxon>
        <taxon>ecological metagenomes</taxon>
    </lineage>
</organism>
<evidence type="ECO:0000313" key="2">
    <source>
        <dbReference type="EMBL" id="CAB4939031.1"/>
    </source>
</evidence>
<feature type="compositionally biased region" description="Low complexity" evidence="1">
    <location>
        <begin position="1"/>
        <end position="20"/>
    </location>
</feature>
<dbReference type="AlphaFoldDB" id="A0A6J7J823"/>
<proteinExistence type="predicted"/>
<dbReference type="EMBL" id="CAFBNB010000231">
    <property type="protein sequence ID" value="CAB4939031.1"/>
    <property type="molecule type" value="Genomic_DNA"/>
</dbReference>
<gene>
    <name evidence="2" type="ORF">UFOPK3720_01169</name>
</gene>
<feature type="compositionally biased region" description="Low complexity" evidence="1">
    <location>
        <begin position="27"/>
        <end position="39"/>
    </location>
</feature>
<evidence type="ECO:0000256" key="1">
    <source>
        <dbReference type="SAM" id="MobiDB-lite"/>
    </source>
</evidence>
<name>A0A6J7J823_9ZZZZ</name>
<feature type="region of interest" description="Disordered" evidence="1">
    <location>
        <begin position="1"/>
        <end position="96"/>
    </location>
</feature>
<protein>
    <submittedName>
        <fullName evidence="2">Unannotated protein</fullName>
    </submittedName>
</protein>
<accession>A0A6J7J823</accession>
<sequence length="96" mass="9745">MRGPPAVAAPPAGVDAADGADWPEGVDMASADGADAPGAGVDGEHPNKTGTTSPTEANFRIPFTSNASSGFRWSPCSPLNASPWIANLPNDDRKGR</sequence>